<dbReference type="SUPFAM" id="SSF53756">
    <property type="entry name" value="UDP-Glycosyltransferase/glycogen phosphorylase"/>
    <property type="match status" value="1"/>
</dbReference>
<dbReference type="KEGG" id="prr:AT705_09845"/>
<evidence type="ECO:0000313" key="1">
    <source>
        <dbReference type="EMBL" id="ALU43217.1"/>
    </source>
</evidence>
<name>A0A0U2Z5Z4_9GAMM</name>
<dbReference type="Proteomes" id="UP000069015">
    <property type="component" value="Chromosome 1"/>
</dbReference>
<gene>
    <name evidence="1" type="ORF">AT705_09845</name>
</gene>
<accession>A0A0U2Z5Z4</accession>
<proteinExistence type="predicted"/>
<organism evidence="1 2">
    <name type="scientific">Pseudoalteromonas rubra</name>
    <dbReference type="NCBI Taxonomy" id="43658"/>
    <lineage>
        <taxon>Bacteria</taxon>
        <taxon>Pseudomonadati</taxon>
        <taxon>Pseudomonadota</taxon>
        <taxon>Gammaproteobacteria</taxon>
        <taxon>Alteromonadales</taxon>
        <taxon>Pseudoalteromonadaceae</taxon>
        <taxon>Pseudoalteromonas</taxon>
    </lineage>
</organism>
<dbReference type="Gene3D" id="3.40.50.2000">
    <property type="entry name" value="Glycogen Phosphorylase B"/>
    <property type="match status" value="1"/>
</dbReference>
<protein>
    <recommendedName>
        <fullName evidence="3">Glycosyltransferase subfamily 4-like N-terminal domain-containing protein</fullName>
    </recommendedName>
</protein>
<dbReference type="EMBL" id="CP013611">
    <property type="protein sequence ID" value="ALU43217.1"/>
    <property type="molecule type" value="Genomic_DNA"/>
</dbReference>
<reference evidence="1 2" key="1">
    <citation type="submission" date="2015-12" db="EMBL/GenBank/DDBJ databases">
        <title>Complete genome sequence of Pseudoalteromonas rubra SCSIO 6842, harboring a conjugative plasmid.</title>
        <authorList>
            <person name="Li B."/>
            <person name="Wang X."/>
        </authorList>
    </citation>
    <scope>NUCLEOTIDE SEQUENCE [LARGE SCALE GENOMIC DNA]</scope>
    <source>
        <strain evidence="1 2">SCSIO 6842</strain>
    </source>
</reference>
<dbReference type="AlphaFoldDB" id="A0A0U2Z5Z4"/>
<sequence>MKILIITTSYGAYSDSHTIRLSNMLAKLGNTHDISIFYPGNDLSSTIPGLKPVPVGLTFRLKLLESFREISQNLYLVYLNALKRFSKLDMYKGFDKLVEKRFSGSTSFDFDVILSASGSIESHKAGYLLSEKHNVPLICDYGDPITPLIFNSKKRKSFEKIERKILESASSILFTTDSTASQYAKLFGIESKSYVIRYGFNAKEIKVASSDKTIASKFPQEKKVKYIAHIGTAFVNDRNLLPLIDAVNSIGSEVGLILAGRRSRAFSSHAQSIKMKNFIDLDKVDYSSSLYLQCESDINVIVGNKDGRQVPGKVFIAIGCRKPILYISQCDKEYDEALNILNGYPSLFIAKNNKCSIKETIETILKSESTMLEPSSFGNQYEAEEISNQLEGVIYGN</sequence>
<evidence type="ECO:0008006" key="3">
    <source>
        <dbReference type="Google" id="ProtNLM"/>
    </source>
</evidence>
<evidence type="ECO:0000313" key="2">
    <source>
        <dbReference type="Proteomes" id="UP000069015"/>
    </source>
</evidence>